<feature type="transmembrane region" description="Helical" evidence="5">
    <location>
        <begin position="236"/>
        <end position="252"/>
    </location>
</feature>
<feature type="transmembrane region" description="Helical" evidence="5">
    <location>
        <begin position="720"/>
        <end position="739"/>
    </location>
</feature>
<feature type="transmembrane region" description="Helical" evidence="5">
    <location>
        <begin position="904"/>
        <end position="924"/>
    </location>
</feature>
<feature type="transmembrane region" description="Helical" evidence="5">
    <location>
        <begin position="198"/>
        <end position="215"/>
    </location>
</feature>
<gene>
    <name evidence="7" type="ORF">AOXY_G26482</name>
</gene>
<dbReference type="Proteomes" id="UP001230051">
    <property type="component" value="Unassembled WGS sequence"/>
</dbReference>
<evidence type="ECO:0000256" key="4">
    <source>
        <dbReference type="ARBA" id="ARBA00023136"/>
    </source>
</evidence>
<feature type="transmembrane region" description="Helical" evidence="5">
    <location>
        <begin position="92"/>
        <end position="120"/>
    </location>
</feature>
<feature type="transmembrane region" description="Helical" evidence="5">
    <location>
        <begin position="30"/>
        <end position="51"/>
    </location>
</feature>
<evidence type="ECO:0000259" key="6">
    <source>
        <dbReference type="PROSITE" id="PS50262"/>
    </source>
</evidence>
<sequence length="952" mass="108918">MNSTVIPPETASVLNNPTRDSFNTALAKNIIVVFVWLCLSYINATVVITFFKNPIFSEEPRYILFIHMVINDAVQLTVTVTLYIVSYVFFKINVSFCSVLILLALFATMNTPLNLAAMAIERYVAICNPLRHSQICTVRRTCILIAVIWAAGLAPLLFDWVVFFATESLSFFHSSIFCYRENVFRSPLLYYKRQAFDILYFSFVSLTIIYTYLRIMFAARAATTDRSSAAKARNTILLHGVQLLMCMLTYVTPQIELALLYVFQGRISDSRYVTYLVVYILPRFLSPIIYGLRDKKFRKYLKRYFVCKPQKVQPALTGNSAPIRTGSVNAATIQVRDTFSTALAKNIITVFVWLCLSYINGALVLTFFKNQVFYEDPRYILFIHMVINDAVQLTVAMTLFVVSYVFFRINVAFCSFFILIAIFTTMNTPLSLAGMAIERYVAICNPLRHSQICTVRRTHILIAVIWVAGAVPAITDLFITLATEPAGFFHSSVFCLRDTVFTAPFLSYKRHAFDGIYFSFVCLTVIYTYLKIMFVAKAANNDAAKARNTILLHGVQLLMCLLSYGIQPLQSALVFIFPSHYVNIIYIIYLLVYILPRFLSPIVYGVRDQKFRKYLKRYFVCKGQTNPMEMNSTEGMFDTTFRGDAATIQVRDIFSTALAKNIIVVFVWLCLSYINGALVLTFFRNQVFYEDPRYILFIHMVINDAVQLTVAMMLFVVSYVFFRISVFVCFSLIFVAYFATMNTPLSLAGMAIERYVAICNPLRHSQICTVRRTHILIAVIWVAGAVPAITDLFITLAIEPVDFFHSSIFCIHSNMFRSPAVYYKGQAFDILYFSFVSLTIIYTYLRIMFAARAATTDRSSAVKARNTILLHGVQLLMCMLTYVTPVLEVALVGAFPKHVLEIRYAYYLVIYILPRFLSPVVYGVRDDKLRKYLKGYFVCKLQRVRPITLLER</sequence>
<dbReference type="PROSITE" id="PS50262">
    <property type="entry name" value="G_PROTEIN_RECEP_F1_2"/>
    <property type="match status" value="3"/>
</dbReference>
<organism evidence="7 8">
    <name type="scientific">Acipenser oxyrinchus oxyrinchus</name>
    <dbReference type="NCBI Taxonomy" id="40147"/>
    <lineage>
        <taxon>Eukaryota</taxon>
        <taxon>Metazoa</taxon>
        <taxon>Chordata</taxon>
        <taxon>Craniata</taxon>
        <taxon>Vertebrata</taxon>
        <taxon>Euteleostomi</taxon>
        <taxon>Actinopterygii</taxon>
        <taxon>Chondrostei</taxon>
        <taxon>Acipenseriformes</taxon>
        <taxon>Acipenseridae</taxon>
        <taxon>Acipenser</taxon>
    </lineage>
</organism>
<evidence type="ECO:0000256" key="5">
    <source>
        <dbReference type="SAM" id="Phobius"/>
    </source>
</evidence>
<feature type="transmembrane region" description="Helical" evidence="5">
    <location>
        <begin position="516"/>
        <end position="536"/>
    </location>
</feature>
<dbReference type="CDD" id="cd00637">
    <property type="entry name" value="7tm_classA_rhodopsin-like"/>
    <property type="match status" value="3"/>
</dbReference>
<dbReference type="GO" id="GO:0004984">
    <property type="term" value="F:olfactory receptor activity"/>
    <property type="evidence" value="ECO:0007669"/>
    <property type="project" value="TreeGrafter"/>
</dbReference>
<evidence type="ECO:0000313" key="8">
    <source>
        <dbReference type="Proteomes" id="UP001230051"/>
    </source>
</evidence>
<dbReference type="InterPro" id="IPR052921">
    <property type="entry name" value="GPCR1_Superfamily_Member"/>
</dbReference>
<keyword evidence="8" id="KW-1185">Reference proteome</keyword>
<feature type="transmembrane region" description="Helical" evidence="5">
    <location>
        <begin position="141"/>
        <end position="165"/>
    </location>
</feature>
<reference evidence="7" key="1">
    <citation type="submission" date="2022-02" db="EMBL/GenBank/DDBJ databases">
        <title>Atlantic sturgeon de novo genome assembly.</title>
        <authorList>
            <person name="Stock M."/>
            <person name="Klopp C."/>
            <person name="Guiguen Y."/>
            <person name="Cabau C."/>
            <person name="Parinello H."/>
            <person name="Santidrian Yebra-Pimentel E."/>
            <person name="Kuhl H."/>
            <person name="Dirks R.P."/>
            <person name="Guessner J."/>
            <person name="Wuertz S."/>
            <person name="Du K."/>
            <person name="Schartl M."/>
        </authorList>
    </citation>
    <scope>NUCLEOTIDE SEQUENCE</scope>
    <source>
        <strain evidence="7">STURGEONOMICS-FGT-2020</strain>
        <tissue evidence="7">Whole blood</tissue>
    </source>
</reference>
<protein>
    <recommendedName>
        <fullName evidence="6">G-protein coupled receptors family 1 profile domain-containing protein</fullName>
    </recommendedName>
</protein>
<dbReference type="AlphaFoldDB" id="A0AAD8CVP6"/>
<feature type="transmembrane region" description="Helical" evidence="5">
    <location>
        <begin position="346"/>
        <end position="368"/>
    </location>
</feature>
<feature type="transmembrane region" description="Helical" evidence="5">
    <location>
        <begin position="830"/>
        <end position="847"/>
    </location>
</feature>
<name>A0AAD8CVP6_ACIOX</name>
<feature type="transmembrane region" description="Helical" evidence="5">
    <location>
        <begin position="63"/>
        <end position="86"/>
    </location>
</feature>
<feature type="transmembrane region" description="Helical" evidence="5">
    <location>
        <begin position="661"/>
        <end position="683"/>
    </location>
</feature>
<dbReference type="InterPro" id="IPR000276">
    <property type="entry name" value="GPCR_Rhodpsn"/>
</dbReference>
<feature type="transmembrane region" description="Helical" evidence="5">
    <location>
        <begin position="586"/>
        <end position="606"/>
    </location>
</feature>
<feature type="transmembrane region" description="Helical" evidence="5">
    <location>
        <begin position="409"/>
        <end position="426"/>
    </location>
</feature>
<dbReference type="Gene3D" id="1.20.1070.10">
    <property type="entry name" value="Rhodopsin 7-helix transmembrane proteins"/>
    <property type="match status" value="3"/>
</dbReference>
<dbReference type="PANTHER" id="PTHR26451">
    <property type="entry name" value="G_PROTEIN_RECEP_F1_2 DOMAIN-CONTAINING PROTEIN"/>
    <property type="match status" value="1"/>
</dbReference>
<comment type="subcellular location">
    <subcellularLocation>
        <location evidence="1">Membrane</location>
    </subcellularLocation>
</comment>
<dbReference type="GO" id="GO:0005549">
    <property type="term" value="F:odorant binding"/>
    <property type="evidence" value="ECO:0007669"/>
    <property type="project" value="TreeGrafter"/>
</dbReference>
<evidence type="ECO:0000256" key="1">
    <source>
        <dbReference type="ARBA" id="ARBA00004370"/>
    </source>
</evidence>
<keyword evidence="4 5" id="KW-0472">Membrane</keyword>
<feature type="transmembrane region" description="Helical" evidence="5">
    <location>
        <begin position="775"/>
        <end position="798"/>
    </location>
</feature>
<evidence type="ECO:0000256" key="3">
    <source>
        <dbReference type="ARBA" id="ARBA00022989"/>
    </source>
</evidence>
<feature type="transmembrane region" description="Helical" evidence="5">
    <location>
        <begin position="548"/>
        <end position="566"/>
    </location>
</feature>
<evidence type="ECO:0000313" key="7">
    <source>
        <dbReference type="EMBL" id="KAK1156328.1"/>
    </source>
</evidence>
<keyword evidence="2 5" id="KW-0812">Transmembrane</keyword>
<dbReference type="InterPro" id="IPR017452">
    <property type="entry name" value="GPCR_Rhodpsn_7TM"/>
</dbReference>
<feature type="domain" description="G-protein coupled receptors family 1 profile" evidence="6">
    <location>
        <begin position="674"/>
        <end position="922"/>
    </location>
</feature>
<dbReference type="SUPFAM" id="SSF81321">
    <property type="entry name" value="Family A G protein-coupled receptor-like"/>
    <property type="match status" value="3"/>
</dbReference>
<feature type="transmembrane region" description="Helical" evidence="5">
    <location>
        <begin position="272"/>
        <end position="292"/>
    </location>
</feature>
<dbReference type="Pfam" id="PF00001">
    <property type="entry name" value="7tm_1"/>
    <property type="match status" value="3"/>
</dbReference>
<evidence type="ECO:0000256" key="2">
    <source>
        <dbReference type="ARBA" id="ARBA00022692"/>
    </source>
</evidence>
<accession>A0AAD8CVP6</accession>
<dbReference type="EMBL" id="JAGXEW010000028">
    <property type="protein sequence ID" value="KAK1156328.1"/>
    <property type="molecule type" value="Genomic_DNA"/>
</dbReference>
<feature type="domain" description="G-protein coupled receptors family 1 profile" evidence="6">
    <location>
        <begin position="42"/>
        <end position="290"/>
    </location>
</feature>
<keyword evidence="3 5" id="KW-1133">Transmembrane helix</keyword>
<dbReference type="PANTHER" id="PTHR26451:SF974">
    <property type="entry name" value="ODORANT RECEPTOR"/>
    <property type="match status" value="1"/>
</dbReference>
<dbReference type="GO" id="GO:0004930">
    <property type="term" value="F:G protein-coupled receptor activity"/>
    <property type="evidence" value="ECO:0007669"/>
    <property type="project" value="InterPro"/>
</dbReference>
<feature type="transmembrane region" description="Helical" evidence="5">
    <location>
        <begin position="868"/>
        <end position="892"/>
    </location>
</feature>
<feature type="domain" description="G-protein coupled receptors family 1 profile" evidence="6">
    <location>
        <begin position="359"/>
        <end position="604"/>
    </location>
</feature>
<proteinExistence type="predicted"/>
<feature type="transmembrane region" description="Helical" evidence="5">
    <location>
        <begin position="460"/>
        <end position="482"/>
    </location>
</feature>
<dbReference type="FunFam" id="1.20.1070.10:FF:000096">
    <property type="entry name" value="Odorant receptor 131-2"/>
    <property type="match status" value="3"/>
</dbReference>
<comment type="caution">
    <text evidence="7">The sequence shown here is derived from an EMBL/GenBank/DDBJ whole genome shotgun (WGS) entry which is preliminary data.</text>
</comment>
<dbReference type="GO" id="GO:0016020">
    <property type="term" value="C:membrane"/>
    <property type="evidence" value="ECO:0007669"/>
    <property type="project" value="UniProtKB-SubCell"/>
</dbReference>